<evidence type="ECO:0000256" key="2">
    <source>
        <dbReference type="ARBA" id="ARBA00004687"/>
    </source>
</evidence>
<organism evidence="13 14">
    <name type="scientific">Caulochytrium protostelioides</name>
    <dbReference type="NCBI Taxonomy" id="1555241"/>
    <lineage>
        <taxon>Eukaryota</taxon>
        <taxon>Fungi</taxon>
        <taxon>Fungi incertae sedis</taxon>
        <taxon>Chytridiomycota</taxon>
        <taxon>Chytridiomycota incertae sedis</taxon>
        <taxon>Chytridiomycetes</taxon>
        <taxon>Caulochytriales</taxon>
        <taxon>Caulochytriaceae</taxon>
        <taxon>Caulochytrium</taxon>
    </lineage>
</organism>
<comment type="subcellular location">
    <subcellularLocation>
        <location evidence="1">Endoplasmic reticulum membrane</location>
        <topology evidence="1">Multi-pass membrane protein</topology>
    </subcellularLocation>
</comment>
<dbReference type="PANTHER" id="PTHR23071">
    <property type="entry name" value="PHOSPHATIDYLINOSITOL GLYCAN"/>
    <property type="match status" value="1"/>
</dbReference>
<evidence type="ECO:0000256" key="5">
    <source>
        <dbReference type="ARBA" id="ARBA00022679"/>
    </source>
</evidence>
<feature type="transmembrane region" description="Helical" evidence="12">
    <location>
        <begin position="878"/>
        <end position="898"/>
    </location>
</feature>
<dbReference type="GO" id="GO:0005789">
    <property type="term" value="C:endoplasmic reticulum membrane"/>
    <property type="evidence" value="ECO:0007669"/>
    <property type="project" value="UniProtKB-SubCell"/>
</dbReference>
<dbReference type="CDD" id="cd16023">
    <property type="entry name" value="GPI_EPT_3"/>
    <property type="match status" value="1"/>
</dbReference>
<keyword evidence="7" id="KW-0256">Endoplasmic reticulum</keyword>
<dbReference type="Proteomes" id="UP000274922">
    <property type="component" value="Unassembled WGS sequence"/>
</dbReference>
<dbReference type="EMBL" id="ML014139">
    <property type="protein sequence ID" value="RKP02595.1"/>
    <property type="molecule type" value="Genomic_DNA"/>
</dbReference>
<feature type="region of interest" description="Disordered" evidence="11">
    <location>
        <begin position="37"/>
        <end position="62"/>
    </location>
</feature>
<keyword evidence="4" id="KW-0337">GPI-anchor biosynthesis</keyword>
<dbReference type="UniPathway" id="UPA00196"/>
<proteinExistence type="inferred from homology"/>
<keyword evidence="9 12" id="KW-0472">Membrane</keyword>
<evidence type="ECO:0000256" key="4">
    <source>
        <dbReference type="ARBA" id="ARBA00022502"/>
    </source>
</evidence>
<evidence type="ECO:0000256" key="10">
    <source>
        <dbReference type="ARBA" id="ARBA00023180"/>
    </source>
</evidence>
<dbReference type="OrthoDB" id="272139at2759"/>
<dbReference type="Gene3D" id="3.40.720.10">
    <property type="entry name" value="Alkaline Phosphatase, subunit A"/>
    <property type="match status" value="1"/>
</dbReference>
<comment type="similarity">
    <text evidence="3">Belongs to the PIGG/PIGN/PIGO family. PIGO subfamily.</text>
</comment>
<dbReference type="InterPro" id="IPR017850">
    <property type="entry name" value="Alkaline_phosphatase_core_sf"/>
</dbReference>
<keyword evidence="6 12" id="KW-0812">Transmembrane</keyword>
<evidence type="ECO:0000256" key="1">
    <source>
        <dbReference type="ARBA" id="ARBA00004477"/>
    </source>
</evidence>
<dbReference type="GO" id="GO:0051377">
    <property type="term" value="F:mannose-ethanolamine phosphotransferase activity"/>
    <property type="evidence" value="ECO:0007669"/>
    <property type="project" value="InterPro"/>
</dbReference>
<evidence type="ECO:0000256" key="9">
    <source>
        <dbReference type="ARBA" id="ARBA00023136"/>
    </source>
</evidence>
<dbReference type="PANTHER" id="PTHR23071:SF1">
    <property type="entry name" value="GPI ETHANOLAMINE PHOSPHATE TRANSFERASE 3"/>
    <property type="match status" value="1"/>
</dbReference>
<name>A0A4P9XB59_9FUNG</name>
<dbReference type="GO" id="GO:0006506">
    <property type="term" value="P:GPI anchor biosynthetic process"/>
    <property type="evidence" value="ECO:0007669"/>
    <property type="project" value="UniProtKB-UniPathway"/>
</dbReference>
<feature type="transmembrane region" description="Helical" evidence="12">
    <location>
        <begin position="710"/>
        <end position="730"/>
    </location>
</feature>
<dbReference type="STRING" id="1555241.A0A4P9XB59"/>
<evidence type="ECO:0000256" key="8">
    <source>
        <dbReference type="ARBA" id="ARBA00022989"/>
    </source>
</evidence>
<feature type="transmembrane region" description="Helical" evidence="12">
    <location>
        <begin position="1060"/>
        <end position="1081"/>
    </location>
</feature>
<keyword evidence="8 12" id="KW-1133">Transmembrane helix</keyword>
<dbReference type="InterPro" id="IPR037675">
    <property type="entry name" value="PIG-O_N"/>
</dbReference>
<feature type="transmembrane region" description="Helical" evidence="12">
    <location>
        <begin position="484"/>
        <end position="503"/>
    </location>
</feature>
<gene>
    <name evidence="13" type="ORF">CXG81DRAFT_10583</name>
</gene>
<keyword evidence="10" id="KW-0325">Glycoprotein</keyword>
<feature type="transmembrane region" description="Helical" evidence="12">
    <location>
        <begin position="1020"/>
        <end position="1040"/>
    </location>
</feature>
<feature type="transmembrane region" description="Helical" evidence="12">
    <location>
        <begin position="800"/>
        <end position="824"/>
    </location>
</feature>
<reference evidence="14" key="1">
    <citation type="journal article" date="2018" name="Nat. Microbiol.">
        <title>Leveraging single-cell genomics to expand the fungal tree of life.</title>
        <authorList>
            <person name="Ahrendt S.R."/>
            <person name="Quandt C.A."/>
            <person name="Ciobanu D."/>
            <person name="Clum A."/>
            <person name="Salamov A."/>
            <person name="Andreopoulos B."/>
            <person name="Cheng J.F."/>
            <person name="Woyke T."/>
            <person name="Pelin A."/>
            <person name="Henrissat B."/>
            <person name="Reynolds N.K."/>
            <person name="Benny G.L."/>
            <person name="Smith M.E."/>
            <person name="James T.Y."/>
            <person name="Grigoriev I.V."/>
        </authorList>
    </citation>
    <scope>NUCLEOTIDE SEQUENCE [LARGE SCALE GENOMIC DNA]</scope>
    <source>
        <strain evidence="14">ATCC 52028</strain>
    </source>
</reference>
<keyword evidence="5" id="KW-0808">Transferase</keyword>
<dbReference type="InterPro" id="IPR002591">
    <property type="entry name" value="Phosphodiest/P_Trfase"/>
</dbReference>
<dbReference type="SUPFAM" id="SSF53649">
    <property type="entry name" value="Alkaline phosphatase-like"/>
    <property type="match status" value="1"/>
</dbReference>
<evidence type="ECO:0000313" key="14">
    <source>
        <dbReference type="Proteomes" id="UP000274922"/>
    </source>
</evidence>
<feature type="compositionally biased region" description="Low complexity" evidence="11">
    <location>
        <begin position="1117"/>
        <end position="1138"/>
    </location>
</feature>
<evidence type="ECO:0000256" key="7">
    <source>
        <dbReference type="ARBA" id="ARBA00022824"/>
    </source>
</evidence>
<feature type="transmembrane region" description="Helical" evidence="12">
    <location>
        <begin position="742"/>
        <end position="761"/>
    </location>
</feature>
<feature type="transmembrane region" description="Helical" evidence="12">
    <location>
        <begin position="973"/>
        <end position="1000"/>
    </location>
</feature>
<feature type="region of interest" description="Disordered" evidence="11">
    <location>
        <begin position="1"/>
        <end position="23"/>
    </location>
</feature>
<feature type="region of interest" description="Disordered" evidence="11">
    <location>
        <begin position="1109"/>
        <end position="1144"/>
    </location>
</feature>
<keyword evidence="14" id="KW-1185">Reference proteome</keyword>
<comment type="pathway">
    <text evidence="2">Glycolipid biosynthesis; glycosylphosphatidylinositol-anchor biosynthesis.</text>
</comment>
<feature type="transmembrane region" description="Helical" evidence="12">
    <location>
        <begin position="845"/>
        <end position="872"/>
    </location>
</feature>
<evidence type="ECO:0000256" key="3">
    <source>
        <dbReference type="ARBA" id="ARBA00008695"/>
    </source>
</evidence>
<sequence>MQPPAAFHSDHRGAPSTFHWDGHHGESVVEADADLVDSDADSGEPLSPTFSPPPPPVATNEGWRPRRWKKAVFIVIDALRYDFTLHDATKDPDTTPYYLNKLPVFDEMLRTRPDHSLRIQVRADPPTTTMQRIKGVTTGGLPTFIDAGSNFGGALITEDNIVWQAINAGRNVTFMGDDTWESLFPNTFNTSYPYPSLVVYDLHTVDNGVASHLYPALTEDTSSSWDVLIAHFLGVDHAGHRYGPEHPEMALKLTQMNDWIKRVFQEMDDDTIVFLMGDHGMDAKGDHGGDSENELNAGFFAYSKSRPLSDLPQDQRESLMTQIRERLKAIPLGSDAPLVELKGERTLPQIDFVPSFCLLTGLPVPFGNLGSLIPELFLHGATPHDALNELLHAAQLNARQIYHYIESYSAPTSRPFGGQHAATGDHRADHGRWGWPRTGLAGSASSEHAVDEDLLDAYIAYAHFTRAALIAARRMWARFDVPCIILGALGMLATTLLAAALCYRVGVVGPADTASETEMGPCATLHPREWRSLIRGGLLGGVVGWFQPVLFVLSLDSAPLLSSTPSTSPSFLESARSWYAHPASSPLSLVLGTTLLVMHGVSVASDSFTIYEEPATAFLLGTYALVQMGSALSPARARNRLARVQLLLMSFAFLVLNRVSQSITVCREEMHPFCTPTFFTGPWVPEADPTQSATEAVAPLSGAAAIPARFLIPCLAIAYLAFLGGLAATLHASDNLRGAARVQCFFALPLALVLSWLYWSLDTWESHRAFDLSAGQDATAWAADAAHARWIGLKRLTAAWGFPVAVLLPLVLWGSNSATTAFEIRASPTLSPSLSSATGKPAGQLVFHGIPNAIGAAMLLLMAVIVAIWTLVLPPMGTIMAVCGFLQMICLLEIHAAWRDLAPITHDARDAGTDPVSEPRGAPSGHRMFLHLVVLTLLAHRYFFATGHQATLSSIQWNAAFIGAEASGDVNMWLAPLLVGLNTFGAYVAFGGLGAVLLAVWKRPLAVTRRAERRMHGEALTALLGWAALIALHATAVVAFSGHFRRHLMVWRVWAPRFVFAALALVVAEGIAAAVALAALARTAVAYRSFLQLFANAGVILPYRPRRAAERPPLPSSSPSSSSSSSSSLSSSSLSSLSSERKQI</sequence>
<dbReference type="Pfam" id="PF01663">
    <property type="entry name" value="Phosphodiest"/>
    <property type="match status" value="1"/>
</dbReference>
<dbReference type="InterPro" id="IPR039524">
    <property type="entry name" value="PIGO/GPI13"/>
</dbReference>
<evidence type="ECO:0000256" key="12">
    <source>
        <dbReference type="SAM" id="Phobius"/>
    </source>
</evidence>
<evidence type="ECO:0000256" key="6">
    <source>
        <dbReference type="ARBA" id="ARBA00022692"/>
    </source>
</evidence>
<dbReference type="AlphaFoldDB" id="A0A4P9XB59"/>
<evidence type="ECO:0000256" key="11">
    <source>
        <dbReference type="SAM" id="MobiDB-lite"/>
    </source>
</evidence>
<evidence type="ECO:0000313" key="13">
    <source>
        <dbReference type="EMBL" id="RKP02595.1"/>
    </source>
</evidence>
<accession>A0A4P9XB59</accession>
<protein>
    <submittedName>
        <fullName evidence="13">Uncharacterized protein</fullName>
    </submittedName>
</protein>